<dbReference type="InterPro" id="IPR000120">
    <property type="entry name" value="Amidase"/>
</dbReference>
<dbReference type="OrthoDB" id="8438154at2"/>
<accession>A0A087M7T6</accession>
<comment type="similarity">
    <text evidence="1">Belongs to the amidase family.</text>
</comment>
<evidence type="ECO:0000313" key="4">
    <source>
        <dbReference type="Proteomes" id="UP000028981"/>
    </source>
</evidence>
<dbReference type="EMBL" id="JQGC01000001">
    <property type="protein sequence ID" value="KFL32939.1"/>
    <property type="molecule type" value="Genomic_DNA"/>
</dbReference>
<dbReference type="GO" id="GO:0003824">
    <property type="term" value="F:catalytic activity"/>
    <property type="evidence" value="ECO:0007669"/>
    <property type="project" value="InterPro"/>
</dbReference>
<dbReference type="PANTHER" id="PTHR11895:SF7">
    <property type="entry name" value="GLUTAMYL-TRNA(GLN) AMIDOTRANSFERASE SUBUNIT A, MITOCHONDRIAL"/>
    <property type="match status" value="1"/>
</dbReference>
<evidence type="ECO:0000259" key="2">
    <source>
        <dbReference type="Pfam" id="PF01425"/>
    </source>
</evidence>
<dbReference type="Gene3D" id="3.90.1300.10">
    <property type="entry name" value="Amidase signature (AS) domain"/>
    <property type="match status" value="1"/>
</dbReference>
<comment type="caution">
    <text evidence="3">The sequence shown here is derived from an EMBL/GenBank/DDBJ whole genome shotgun (WGS) entry which is preliminary data.</text>
</comment>
<dbReference type="Pfam" id="PF01425">
    <property type="entry name" value="Amidase"/>
    <property type="match status" value="1"/>
</dbReference>
<protein>
    <recommendedName>
        <fullName evidence="2">Amidase domain-containing protein</fullName>
    </recommendedName>
</protein>
<organism evidence="3 4">
    <name type="scientific">Devosia riboflavina</name>
    <dbReference type="NCBI Taxonomy" id="46914"/>
    <lineage>
        <taxon>Bacteria</taxon>
        <taxon>Pseudomonadati</taxon>
        <taxon>Pseudomonadota</taxon>
        <taxon>Alphaproteobacteria</taxon>
        <taxon>Hyphomicrobiales</taxon>
        <taxon>Devosiaceae</taxon>
        <taxon>Devosia</taxon>
    </lineage>
</organism>
<dbReference type="InterPro" id="IPR036928">
    <property type="entry name" value="AS_sf"/>
</dbReference>
<dbReference type="Proteomes" id="UP000028981">
    <property type="component" value="Unassembled WGS sequence"/>
</dbReference>
<sequence>MGAETDSPLWQLPATTLARRFADGSLQPSMVLEAILARTDTIDAALNVMALRDDEGARAMAGASDRRWAEGRPLSELDGVPIAIKDNIPVAGLPCAWGSKLFLDFVPERDELAVDRLRRQGLVLLGKTTVSEFTLGRGNVDTPAFGTTRNPWNPALTTGASTGGGAAAVASGVAPFGLGTDGGGSIRWPASYCGLVGFKPSTGRIPRRFGLPAVLNDLEVLSPISRTVDDAAALLQALSEPDVHDRASMAFRHTALVEEPARPLRILHVSQFGNYPVEPEITASVNLAADQLRAMGHRVEAGTAPFDFGLFDRHWRTITMTGVAAIMDGRENWENEVGAIYPSMVADGRAFSSRDYLAALNAYRSVFEQLTDFFEDFDLLLTPVAGAMPRPANEIAPPYQRVFTGFANVTGIPAVSLPGPRSHAGIPIGFQLIAPFGGEGRLLTIARAYEHAHPWAGLWPSLNAS</sequence>
<proteinExistence type="inferred from homology"/>
<name>A0A087M7T6_9HYPH</name>
<dbReference type="STRING" id="46914.JP75_02065"/>
<keyword evidence="4" id="KW-1185">Reference proteome</keyword>
<dbReference type="AlphaFoldDB" id="A0A087M7T6"/>
<dbReference type="SUPFAM" id="SSF75304">
    <property type="entry name" value="Amidase signature (AS) enzymes"/>
    <property type="match status" value="1"/>
</dbReference>
<dbReference type="PANTHER" id="PTHR11895">
    <property type="entry name" value="TRANSAMIDASE"/>
    <property type="match status" value="1"/>
</dbReference>
<reference evidence="3 4" key="1">
    <citation type="submission" date="2014-08" db="EMBL/GenBank/DDBJ databases">
        <authorList>
            <person name="Hassan Y.I."/>
            <person name="Lepp D."/>
            <person name="Zhou T."/>
        </authorList>
    </citation>
    <scope>NUCLEOTIDE SEQUENCE [LARGE SCALE GENOMIC DNA]</scope>
    <source>
        <strain evidence="3 4">IFO13584</strain>
    </source>
</reference>
<evidence type="ECO:0000313" key="3">
    <source>
        <dbReference type="EMBL" id="KFL32939.1"/>
    </source>
</evidence>
<gene>
    <name evidence="3" type="ORF">JP75_02065</name>
</gene>
<feature type="domain" description="Amidase" evidence="2">
    <location>
        <begin position="31"/>
        <end position="443"/>
    </location>
</feature>
<evidence type="ECO:0000256" key="1">
    <source>
        <dbReference type="ARBA" id="ARBA00009199"/>
    </source>
</evidence>
<dbReference type="InterPro" id="IPR023631">
    <property type="entry name" value="Amidase_dom"/>
</dbReference>